<feature type="compositionally biased region" description="Low complexity" evidence="1">
    <location>
        <begin position="378"/>
        <end position="390"/>
    </location>
</feature>
<feature type="region of interest" description="Disordered" evidence="1">
    <location>
        <begin position="1"/>
        <end position="24"/>
    </location>
</feature>
<reference evidence="3 4" key="1">
    <citation type="journal article" date="2021" name="Sci. Rep.">
        <title>The genome of the diatom Chaetoceros tenuissimus carries an ancient integrated fragment of an extant virus.</title>
        <authorList>
            <person name="Hongo Y."/>
            <person name="Kimura K."/>
            <person name="Takaki Y."/>
            <person name="Yoshida Y."/>
            <person name="Baba S."/>
            <person name="Kobayashi G."/>
            <person name="Nagasaki K."/>
            <person name="Hano T."/>
            <person name="Tomaru Y."/>
        </authorList>
    </citation>
    <scope>NUCLEOTIDE SEQUENCE [LARGE SCALE GENOMIC DNA]</scope>
    <source>
        <strain evidence="3 4">NIES-3715</strain>
    </source>
</reference>
<keyword evidence="4" id="KW-1185">Reference proteome</keyword>
<keyword evidence="2" id="KW-1133">Transmembrane helix</keyword>
<evidence type="ECO:0000256" key="2">
    <source>
        <dbReference type="SAM" id="Phobius"/>
    </source>
</evidence>
<feature type="compositionally biased region" description="Basic residues" evidence="1">
    <location>
        <begin position="13"/>
        <end position="24"/>
    </location>
</feature>
<evidence type="ECO:0000313" key="4">
    <source>
        <dbReference type="Proteomes" id="UP001054902"/>
    </source>
</evidence>
<organism evidence="3 4">
    <name type="scientific">Chaetoceros tenuissimus</name>
    <dbReference type="NCBI Taxonomy" id="426638"/>
    <lineage>
        <taxon>Eukaryota</taxon>
        <taxon>Sar</taxon>
        <taxon>Stramenopiles</taxon>
        <taxon>Ochrophyta</taxon>
        <taxon>Bacillariophyta</taxon>
        <taxon>Coscinodiscophyceae</taxon>
        <taxon>Chaetocerotophycidae</taxon>
        <taxon>Chaetocerotales</taxon>
        <taxon>Chaetocerotaceae</taxon>
        <taxon>Chaetoceros</taxon>
    </lineage>
</organism>
<dbReference type="Proteomes" id="UP001054902">
    <property type="component" value="Unassembled WGS sequence"/>
</dbReference>
<feature type="compositionally biased region" description="Basic and acidic residues" evidence="1">
    <location>
        <begin position="397"/>
        <end position="418"/>
    </location>
</feature>
<dbReference type="EMBL" id="BLLK01000038">
    <property type="protein sequence ID" value="GFH49558.1"/>
    <property type="molecule type" value="Genomic_DNA"/>
</dbReference>
<name>A0AAD3CPL3_9STRA</name>
<feature type="compositionally biased region" description="Basic and acidic residues" evidence="1">
    <location>
        <begin position="159"/>
        <end position="211"/>
    </location>
</feature>
<feature type="compositionally biased region" description="Acidic residues" evidence="1">
    <location>
        <begin position="111"/>
        <end position="121"/>
    </location>
</feature>
<evidence type="ECO:0000256" key="1">
    <source>
        <dbReference type="SAM" id="MobiDB-lite"/>
    </source>
</evidence>
<comment type="caution">
    <text evidence="3">The sequence shown here is derived from an EMBL/GenBank/DDBJ whole genome shotgun (WGS) entry which is preliminary data.</text>
</comment>
<dbReference type="AlphaFoldDB" id="A0AAD3CPL3"/>
<accession>A0AAD3CPL3</accession>
<evidence type="ECO:0000313" key="3">
    <source>
        <dbReference type="EMBL" id="GFH49558.1"/>
    </source>
</evidence>
<feature type="compositionally biased region" description="Polar residues" evidence="1">
    <location>
        <begin position="89"/>
        <end position="99"/>
    </location>
</feature>
<protein>
    <submittedName>
        <fullName evidence="3">Uncharacterized protein</fullName>
    </submittedName>
</protein>
<feature type="region of interest" description="Disordered" evidence="1">
    <location>
        <begin position="89"/>
        <end position="216"/>
    </location>
</feature>
<keyword evidence="2" id="KW-0472">Membrane</keyword>
<proteinExistence type="predicted"/>
<sequence>MVKKVDNPFHGHPNSKPHHQTKNNKRKVFIIGGIIAIGVFFLNSFYDDEYDVHLETTKNKPAQMSQENANAYTPSFQQDMTSLATPTVDTNSFLKNNEGTDAADGSISADPDGEQDEANDADGEKDTDTDGSQSEDPVPGTDATGTDAEDSTATVADDTEAKDAVDGEDKPEVDGEAKTDVNDQEKTEEKKDPHLYVKEEQTPDLNEKKSADPNAVNNMDEGYYQKMNTFKAANGVNETVNATATVNAEANATVSTDTNATFVNVTTGNATLAENVKSANSTIVSVNAQGTNGTVAENKTDVIEGGNSTKTDANVTVVAETTQTAASNNITIVSNDTLAVNTTITITDKASSMMNETSTTPTSPTNSTNQTVMVIENNQDTDNAQTTNSTESSVRSTLKDGQDKPEETITNTEESKEEKEKVLLELCKSDIFGESFEQSFDELQQKLDEYLESKNMEKIQTVDNVDVTRQDTENSTEGTTKEPTQERRFLRGVRFLQEDSIQNTLENNTEPEVSTMPIASCKSDESSALLSGLCGGQLAKDKSNSCEYYVAYGGTTPDDLTAKTAFEVLAENSNCNVNVVPLCGEDGNAKLSSEALIGDRAMEESVKSRIRVVADTCLEAKEMSSRDDPTEDTSEGIVAKPAPLETELLYIDLTGSPITAATFLGAIEGERLHLVHSDVEKDINDIYLPKQIVFTGIEDKKVILDSDLQLKLMNMGNIVVEPNIGPLSLIRVKCPKAPASIGGSASFVTAGFPMR</sequence>
<feature type="transmembrane region" description="Helical" evidence="2">
    <location>
        <begin position="28"/>
        <end position="46"/>
    </location>
</feature>
<gene>
    <name evidence="3" type="ORF">CTEN210_06035</name>
</gene>
<keyword evidence="2" id="KW-0812">Transmembrane</keyword>
<feature type="region of interest" description="Disordered" evidence="1">
    <location>
        <begin position="378"/>
        <end position="418"/>
    </location>
</feature>